<dbReference type="InterPro" id="IPR036291">
    <property type="entry name" value="NAD(P)-bd_dom_sf"/>
</dbReference>
<organism evidence="3 4">
    <name type="scientific">Ramlibacter albus</name>
    <dbReference type="NCBI Taxonomy" id="2079448"/>
    <lineage>
        <taxon>Bacteria</taxon>
        <taxon>Pseudomonadati</taxon>
        <taxon>Pseudomonadota</taxon>
        <taxon>Betaproteobacteria</taxon>
        <taxon>Burkholderiales</taxon>
        <taxon>Comamonadaceae</taxon>
        <taxon>Ramlibacter</taxon>
    </lineage>
</organism>
<dbReference type="PANTHER" id="PTHR42879:SF2">
    <property type="entry name" value="3-OXOACYL-[ACYL-CARRIER-PROTEIN] REDUCTASE FABG"/>
    <property type="match status" value="1"/>
</dbReference>
<dbReference type="FunFam" id="3.40.50.720:FF:000173">
    <property type="entry name" value="3-oxoacyl-[acyl-carrier protein] reductase"/>
    <property type="match status" value="1"/>
</dbReference>
<dbReference type="EMBL" id="JACORU010000009">
    <property type="protein sequence ID" value="MBC5767106.1"/>
    <property type="molecule type" value="Genomic_DNA"/>
</dbReference>
<dbReference type="Pfam" id="PF13561">
    <property type="entry name" value="adh_short_C2"/>
    <property type="match status" value="1"/>
</dbReference>
<dbReference type="InterPro" id="IPR002347">
    <property type="entry name" value="SDR_fam"/>
</dbReference>
<sequence length="257" mass="28126">MAYTIDPRPHVGRTALVTGSGRNLGKGIALAFAKAGANVVLNGRNDVDALKAVAAEAESYGVKAHWVLADVSNPDDVQRMVDEAVDRFGSIDISVQNVGLRPRQSFLEITPDDWKRVIETSLSSAFYLARCVLPGMRDKRWGRIIHMSGRDGFFTYANRAHNVTAKAGLHALAKAIAVEFGEYNITANTIAPGKMDTVRDEKNYPNYKALWAEAVKTMPLRRLGTDEDAAQCCLFLASPESWVTGQLIHLNGGESMY</sequence>
<evidence type="ECO:0000256" key="1">
    <source>
        <dbReference type="ARBA" id="ARBA00006484"/>
    </source>
</evidence>
<dbReference type="SUPFAM" id="SSF51735">
    <property type="entry name" value="NAD(P)-binding Rossmann-fold domains"/>
    <property type="match status" value="1"/>
</dbReference>
<dbReference type="PANTHER" id="PTHR42879">
    <property type="entry name" value="3-OXOACYL-(ACYL-CARRIER-PROTEIN) REDUCTASE"/>
    <property type="match status" value="1"/>
</dbReference>
<accession>A0A923S447</accession>
<proteinExistence type="inferred from homology"/>
<evidence type="ECO:0000313" key="3">
    <source>
        <dbReference type="EMBL" id="MBC5767106.1"/>
    </source>
</evidence>
<dbReference type="Gene3D" id="3.40.50.720">
    <property type="entry name" value="NAD(P)-binding Rossmann-like Domain"/>
    <property type="match status" value="1"/>
</dbReference>
<reference evidence="3" key="1">
    <citation type="submission" date="2020-08" db="EMBL/GenBank/DDBJ databases">
        <title>Ramlibacter sp. GTP1 16S ribosomal RNA gene genome sequencing and assembly.</title>
        <authorList>
            <person name="Kang M."/>
        </authorList>
    </citation>
    <scope>NUCLEOTIDE SEQUENCE</scope>
    <source>
        <strain evidence="3">GTP1</strain>
    </source>
</reference>
<evidence type="ECO:0000256" key="2">
    <source>
        <dbReference type="ARBA" id="ARBA00023002"/>
    </source>
</evidence>
<dbReference type="GO" id="GO:0016491">
    <property type="term" value="F:oxidoreductase activity"/>
    <property type="evidence" value="ECO:0007669"/>
    <property type="project" value="UniProtKB-KW"/>
</dbReference>
<comment type="caution">
    <text evidence="3">The sequence shown here is derived from an EMBL/GenBank/DDBJ whole genome shotgun (WGS) entry which is preliminary data.</text>
</comment>
<dbReference type="RefSeq" id="WP_187083596.1">
    <property type="nucleotide sequence ID" value="NZ_JACORU010000009.1"/>
</dbReference>
<keyword evidence="2" id="KW-0560">Oxidoreductase</keyword>
<protein>
    <submittedName>
        <fullName evidence="3">SDR family oxidoreductase</fullName>
    </submittedName>
</protein>
<gene>
    <name evidence="3" type="ORF">H8R02_21750</name>
</gene>
<keyword evidence="4" id="KW-1185">Reference proteome</keyword>
<name>A0A923S447_9BURK</name>
<dbReference type="PRINTS" id="PR00081">
    <property type="entry name" value="GDHRDH"/>
</dbReference>
<evidence type="ECO:0000313" key="4">
    <source>
        <dbReference type="Proteomes" id="UP000596827"/>
    </source>
</evidence>
<dbReference type="InterPro" id="IPR050259">
    <property type="entry name" value="SDR"/>
</dbReference>
<dbReference type="Proteomes" id="UP000596827">
    <property type="component" value="Unassembled WGS sequence"/>
</dbReference>
<dbReference type="AlphaFoldDB" id="A0A923S447"/>
<comment type="similarity">
    <text evidence="1">Belongs to the short-chain dehydrogenases/reductases (SDR) family.</text>
</comment>